<evidence type="ECO:0000256" key="8">
    <source>
        <dbReference type="SAM" id="Phobius"/>
    </source>
</evidence>
<keyword evidence="7 8" id="KW-0472">Membrane</keyword>
<dbReference type="InterPro" id="IPR003593">
    <property type="entry name" value="AAA+_ATPase"/>
</dbReference>
<proteinExistence type="predicted"/>
<keyword evidence="3 8" id="KW-0812">Transmembrane</keyword>
<dbReference type="Proteomes" id="UP000644875">
    <property type="component" value="Unassembled WGS sequence"/>
</dbReference>
<evidence type="ECO:0000256" key="4">
    <source>
        <dbReference type="ARBA" id="ARBA00022741"/>
    </source>
</evidence>
<dbReference type="GO" id="GO:0034040">
    <property type="term" value="F:ATPase-coupled lipid transmembrane transporter activity"/>
    <property type="evidence" value="ECO:0007669"/>
    <property type="project" value="TreeGrafter"/>
</dbReference>
<feature type="transmembrane region" description="Helical" evidence="8">
    <location>
        <begin position="60"/>
        <end position="81"/>
    </location>
</feature>
<organism evidence="11 12">
    <name type="scientific">Streptococcus zalophi</name>
    <dbReference type="NCBI Taxonomy" id="640031"/>
    <lineage>
        <taxon>Bacteria</taxon>
        <taxon>Bacillati</taxon>
        <taxon>Bacillota</taxon>
        <taxon>Bacilli</taxon>
        <taxon>Lactobacillales</taxon>
        <taxon>Streptococcaceae</taxon>
        <taxon>Streptococcus</taxon>
    </lineage>
</organism>
<keyword evidence="2" id="KW-0813">Transport</keyword>
<evidence type="ECO:0000313" key="11">
    <source>
        <dbReference type="EMBL" id="MBJ8350258.1"/>
    </source>
</evidence>
<evidence type="ECO:0000256" key="6">
    <source>
        <dbReference type="ARBA" id="ARBA00022989"/>
    </source>
</evidence>
<evidence type="ECO:0000256" key="2">
    <source>
        <dbReference type="ARBA" id="ARBA00022448"/>
    </source>
</evidence>
<gene>
    <name evidence="11" type="ORF">JHK64_06385</name>
</gene>
<keyword evidence="4" id="KW-0547">Nucleotide-binding</keyword>
<dbReference type="AlphaFoldDB" id="A0A934PB63"/>
<dbReference type="InterPro" id="IPR017871">
    <property type="entry name" value="ABC_transporter-like_CS"/>
</dbReference>
<accession>A0A934PB63</accession>
<dbReference type="InterPro" id="IPR011527">
    <property type="entry name" value="ABC1_TM_dom"/>
</dbReference>
<dbReference type="EMBL" id="JAENBP010000008">
    <property type="protein sequence ID" value="MBJ8350258.1"/>
    <property type="molecule type" value="Genomic_DNA"/>
</dbReference>
<dbReference type="Gene3D" id="3.40.50.300">
    <property type="entry name" value="P-loop containing nucleotide triphosphate hydrolases"/>
    <property type="match status" value="1"/>
</dbReference>
<dbReference type="InterPro" id="IPR039421">
    <property type="entry name" value="Type_1_exporter"/>
</dbReference>
<dbReference type="SMART" id="SM00382">
    <property type="entry name" value="AAA"/>
    <property type="match status" value="1"/>
</dbReference>
<dbReference type="PANTHER" id="PTHR24221">
    <property type="entry name" value="ATP-BINDING CASSETTE SUB-FAMILY B"/>
    <property type="match status" value="1"/>
</dbReference>
<evidence type="ECO:0000259" key="10">
    <source>
        <dbReference type="PROSITE" id="PS50929"/>
    </source>
</evidence>
<keyword evidence="6 8" id="KW-1133">Transmembrane helix</keyword>
<feature type="domain" description="ABC transporter" evidence="9">
    <location>
        <begin position="342"/>
        <end position="576"/>
    </location>
</feature>
<keyword evidence="5 11" id="KW-0067">ATP-binding</keyword>
<feature type="transmembrane region" description="Helical" evidence="8">
    <location>
        <begin position="153"/>
        <end position="179"/>
    </location>
</feature>
<dbReference type="FunFam" id="3.40.50.300:FF:000287">
    <property type="entry name" value="Multidrug ABC transporter ATP-binding protein"/>
    <property type="match status" value="1"/>
</dbReference>
<dbReference type="CDD" id="cd03254">
    <property type="entry name" value="ABCC_Glucan_exporter_like"/>
    <property type="match status" value="1"/>
</dbReference>
<dbReference type="Gene3D" id="1.20.1560.10">
    <property type="entry name" value="ABC transporter type 1, transmembrane domain"/>
    <property type="match status" value="1"/>
</dbReference>
<dbReference type="InterPro" id="IPR027417">
    <property type="entry name" value="P-loop_NTPase"/>
</dbReference>
<reference evidence="11 12" key="1">
    <citation type="journal article" date="2021" name="Int. J. Syst. Evol. Microbiol.">
        <title>Streptococcus vicugnae sp. nov., isolated from faeces of alpacas (Vicugna pacos) and cattle (Bos taurus), Streptococcus zalophi sp. nov., and Streptococcus pacificus sp. nov., isolated from respiratory tract of California sea lions (Zalophus californianus).</title>
        <authorList>
            <person name="Volokhov D.V."/>
            <person name="Zagorodnyaya T.A."/>
            <person name="Shen Z."/>
            <person name="Blom J."/>
            <person name="Furtak V.A."/>
            <person name="Eisenberg T."/>
            <person name="Fan P."/>
            <person name="Jeong K.C."/>
            <person name="Gao Y."/>
            <person name="Zhang S."/>
            <person name="Amselle M."/>
        </authorList>
    </citation>
    <scope>NUCLEOTIDE SEQUENCE [LARGE SCALE GENOMIC DNA]</scope>
    <source>
        <strain evidence="12">CSL7508-lung</strain>
    </source>
</reference>
<dbReference type="SUPFAM" id="SSF52540">
    <property type="entry name" value="P-loop containing nucleoside triphosphate hydrolases"/>
    <property type="match status" value="1"/>
</dbReference>
<dbReference type="RefSeq" id="WP_199568185.1">
    <property type="nucleotide sequence ID" value="NZ_JAENBP010000008.1"/>
</dbReference>
<evidence type="ECO:0000256" key="1">
    <source>
        <dbReference type="ARBA" id="ARBA00004651"/>
    </source>
</evidence>
<comment type="subcellular location">
    <subcellularLocation>
        <location evidence="1">Cell membrane</location>
        <topology evidence="1">Multi-pass membrane protein</topology>
    </subcellularLocation>
</comment>
<dbReference type="Pfam" id="PF00664">
    <property type="entry name" value="ABC_membrane"/>
    <property type="match status" value="1"/>
</dbReference>
<dbReference type="PROSITE" id="PS00211">
    <property type="entry name" value="ABC_TRANSPORTER_1"/>
    <property type="match status" value="1"/>
</dbReference>
<dbReference type="InterPro" id="IPR036640">
    <property type="entry name" value="ABC1_TM_sf"/>
</dbReference>
<dbReference type="SUPFAM" id="SSF90123">
    <property type="entry name" value="ABC transporter transmembrane region"/>
    <property type="match status" value="1"/>
</dbReference>
<dbReference type="Pfam" id="PF00005">
    <property type="entry name" value="ABC_tran"/>
    <property type="match status" value="1"/>
</dbReference>
<evidence type="ECO:0000256" key="3">
    <source>
        <dbReference type="ARBA" id="ARBA00022692"/>
    </source>
</evidence>
<dbReference type="GO" id="GO:0016887">
    <property type="term" value="F:ATP hydrolysis activity"/>
    <property type="evidence" value="ECO:0007669"/>
    <property type="project" value="InterPro"/>
</dbReference>
<evidence type="ECO:0000256" key="5">
    <source>
        <dbReference type="ARBA" id="ARBA00022840"/>
    </source>
</evidence>
<dbReference type="PANTHER" id="PTHR24221:SF430">
    <property type="entry name" value="MULTIDRUG RESISTANCE ABC TRANSPORTER ATP-BINDING_PERMEASE PROTEIN YHEH-RELATED"/>
    <property type="match status" value="1"/>
</dbReference>
<protein>
    <submittedName>
        <fullName evidence="11">ABC transporter ATP-binding protein</fullName>
    </submittedName>
</protein>
<dbReference type="InterPro" id="IPR003439">
    <property type="entry name" value="ABC_transporter-like_ATP-bd"/>
</dbReference>
<sequence>MSVILSLVKELKAVKKIFGLGMILLLMSSLLQQVSPLIVRRIIDGPLSDLSKGLPLNQALLLRYLSLFVTLMVVYSIGYYVSTRLLMHSANKTAAFLRERAYRVMQRLPISYFDDKPAGKIATRIVNDTETIRTQFYANLLSNLVRASLRITIIYGIVFFLDWKLGLFLLLLLPIFYYWQLLYNRITEKPISNFYEARSEINTQVNETMNGSVVIQLYHQEKRIMNDFLQLSEKMRQSENKAILIDSSLSWNLMEMLKNFVIAGTLTIVGYQFLANNSLITPGRLFIYINYVSILFDMMGNLVRSLPNLKRSLTTGKRLLELLDEPLEDDSDKELTIAVGDVVFDNVSFSYEADKKVLKNIAIHAKAGQTVALVGHTGSGKSSIMNLLYRFYDPQEGRIMIDGQDTREFSRESLRSHMGIVLQDPYIFSGTIASNVAMNNPVFSDEEIMTALKRVGASDMIARLKNGIHEKVVEKGAAFSSGERQLIAFARTLLVDPKILILDEATSHIDTETEEIIQKAMAVVKEGRTTFIIAHRLSTIQDADQILVLDNGEIVEQGTHQELMAKNGRYAQMQDIQKTIA</sequence>
<keyword evidence="12" id="KW-1185">Reference proteome</keyword>
<feature type="transmembrane region" description="Helical" evidence="8">
    <location>
        <begin position="17"/>
        <end position="39"/>
    </location>
</feature>
<dbReference type="PROSITE" id="PS50929">
    <property type="entry name" value="ABC_TM1F"/>
    <property type="match status" value="1"/>
</dbReference>
<dbReference type="GO" id="GO:0140359">
    <property type="term" value="F:ABC-type transporter activity"/>
    <property type="evidence" value="ECO:0007669"/>
    <property type="project" value="InterPro"/>
</dbReference>
<evidence type="ECO:0000313" key="12">
    <source>
        <dbReference type="Proteomes" id="UP000644875"/>
    </source>
</evidence>
<comment type="caution">
    <text evidence="11">The sequence shown here is derived from an EMBL/GenBank/DDBJ whole genome shotgun (WGS) entry which is preliminary data.</text>
</comment>
<feature type="domain" description="ABC transmembrane type-1" evidence="10">
    <location>
        <begin position="20"/>
        <end position="311"/>
    </location>
</feature>
<dbReference type="PROSITE" id="PS50893">
    <property type="entry name" value="ABC_TRANSPORTER_2"/>
    <property type="match status" value="1"/>
</dbReference>
<name>A0A934PB63_9STRE</name>
<evidence type="ECO:0000256" key="7">
    <source>
        <dbReference type="ARBA" id="ARBA00023136"/>
    </source>
</evidence>
<dbReference type="GO" id="GO:0005524">
    <property type="term" value="F:ATP binding"/>
    <property type="evidence" value="ECO:0007669"/>
    <property type="project" value="UniProtKB-KW"/>
</dbReference>
<evidence type="ECO:0000259" key="9">
    <source>
        <dbReference type="PROSITE" id="PS50893"/>
    </source>
</evidence>
<dbReference type="GO" id="GO:0005886">
    <property type="term" value="C:plasma membrane"/>
    <property type="evidence" value="ECO:0007669"/>
    <property type="project" value="UniProtKB-SubCell"/>
</dbReference>